<dbReference type="InterPro" id="IPR007361">
    <property type="entry name" value="DUF427"/>
</dbReference>
<feature type="domain" description="DUF427" evidence="1">
    <location>
        <begin position="200"/>
        <end position="293"/>
    </location>
</feature>
<evidence type="ECO:0000313" key="3">
    <source>
        <dbReference type="Proteomes" id="UP000015100"/>
    </source>
</evidence>
<dbReference type="PANTHER" id="PTHR34310">
    <property type="entry name" value="DUF427 DOMAIN PROTEIN (AFU_ORTHOLOGUE AFUA_3G02220)"/>
    <property type="match status" value="1"/>
</dbReference>
<dbReference type="Pfam" id="PF04248">
    <property type="entry name" value="NTP_transf_9"/>
    <property type="match status" value="1"/>
</dbReference>
<dbReference type="PANTHER" id="PTHR34310:SF9">
    <property type="entry name" value="BLR5716 PROTEIN"/>
    <property type="match status" value="1"/>
</dbReference>
<reference evidence="3" key="2">
    <citation type="submission" date="2013-04" db="EMBL/GenBank/DDBJ databases">
        <title>Genomic mechanisms accounting for the adaptation to parasitism in nematode-trapping fungi.</title>
        <authorList>
            <person name="Ahren D.G."/>
        </authorList>
    </citation>
    <scope>NUCLEOTIDE SEQUENCE [LARGE SCALE GENOMIC DNA]</scope>
    <source>
        <strain evidence="3">CBS 200.50</strain>
    </source>
</reference>
<protein>
    <recommendedName>
        <fullName evidence="1">DUF427 domain-containing protein</fullName>
    </recommendedName>
</protein>
<dbReference type="HOGENOM" id="CLU_059611_0_0_1"/>
<dbReference type="AlphaFoldDB" id="S8A066"/>
<comment type="caution">
    <text evidence="2">The sequence shown here is derived from an EMBL/GenBank/DDBJ whole genome shotgun (WGS) entry which is preliminary data.</text>
</comment>
<dbReference type="eggNOG" id="ENOG502SGFY">
    <property type="taxonomic scope" value="Eukaryota"/>
</dbReference>
<reference evidence="2 3" key="1">
    <citation type="journal article" date="2013" name="PLoS Genet.">
        <title>Genomic mechanisms accounting for the adaptation to parasitism in nematode-trapping fungi.</title>
        <authorList>
            <person name="Meerupati T."/>
            <person name="Andersson K.M."/>
            <person name="Friman E."/>
            <person name="Kumar D."/>
            <person name="Tunlid A."/>
            <person name="Ahren D."/>
        </authorList>
    </citation>
    <scope>NUCLEOTIDE SEQUENCE [LARGE SCALE GENOMIC DNA]</scope>
    <source>
        <strain evidence="2 3">CBS 200.50</strain>
    </source>
</reference>
<dbReference type="STRING" id="1284197.S8A066"/>
<dbReference type="Gene3D" id="2.170.150.40">
    <property type="entry name" value="Domain of unknown function (DUF427)"/>
    <property type="match status" value="1"/>
</dbReference>
<sequence length="330" mass="38482">MDDTEEPQRASQAGLRKYMDIKGNYRPRYPPIGHLERCRKRIRGWYDGTPLFDTFHACYVWENNYFPTIYVPRKNFFDPSYIQRSPDDMRFNEDITPLLLGYRISEIIEDGWFLVVDGEKITPVVYTSKGLFEGYVRIPFKIIGGASSCFSFLLMDIIQLTLLGVVEWKEEEDEIVAFPKDPYKRIDVHQSTRTISLQVGHTVLQSDQAVVLFQIGFPPRYYFTGDILKPKKGGQKGSAHIVRKSGKKVICPYKGEAEYFNLDIDGREYNNIAWSYTRPNPEAWLIKDRLCFSGRKIKWLKIEGVEQIQEPVPADYDMTDEERTLFVYDS</sequence>
<name>S8A066_DACHA</name>
<dbReference type="Proteomes" id="UP000015100">
    <property type="component" value="Unassembled WGS sequence"/>
</dbReference>
<organism evidence="2 3">
    <name type="scientific">Dactylellina haptotyla (strain CBS 200.50)</name>
    <name type="common">Nematode-trapping fungus</name>
    <name type="synonym">Monacrosporium haptotylum</name>
    <dbReference type="NCBI Taxonomy" id="1284197"/>
    <lineage>
        <taxon>Eukaryota</taxon>
        <taxon>Fungi</taxon>
        <taxon>Dikarya</taxon>
        <taxon>Ascomycota</taxon>
        <taxon>Pezizomycotina</taxon>
        <taxon>Orbiliomycetes</taxon>
        <taxon>Orbiliales</taxon>
        <taxon>Orbiliaceae</taxon>
        <taxon>Dactylellina</taxon>
    </lineage>
</organism>
<dbReference type="OMA" id="PYKGVAN"/>
<evidence type="ECO:0000259" key="1">
    <source>
        <dbReference type="Pfam" id="PF04248"/>
    </source>
</evidence>
<proteinExistence type="predicted"/>
<dbReference type="OrthoDB" id="18996at2759"/>
<accession>S8A066</accession>
<keyword evidence="3" id="KW-1185">Reference proteome</keyword>
<dbReference type="EMBL" id="AQGS01000912">
    <property type="protein sequence ID" value="EPS36370.1"/>
    <property type="molecule type" value="Genomic_DNA"/>
</dbReference>
<gene>
    <name evidence="2" type="ORF">H072_10110</name>
</gene>
<dbReference type="InterPro" id="IPR038694">
    <property type="entry name" value="DUF427_sf"/>
</dbReference>
<evidence type="ECO:0000313" key="2">
    <source>
        <dbReference type="EMBL" id="EPS36370.1"/>
    </source>
</evidence>